<dbReference type="InterPro" id="IPR028087">
    <property type="entry name" value="Tad_N"/>
</dbReference>
<organism evidence="2 3">
    <name type="scientific">Brevundimonas nasdae</name>
    <dbReference type="NCBI Taxonomy" id="172043"/>
    <lineage>
        <taxon>Bacteria</taxon>
        <taxon>Pseudomonadati</taxon>
        <taxon>Pseudomonadota</taxon>
        <taxon>Alphaproteobacteria</taxon>
        <taxon>Caulobacterales</taxon>
        <taxon>Caulobacteraceae</taxon>
        <taxon>Brevundimonas</taxon>
    </lineage>
</organism>
<dbReference type="Pfam" id="PF13400">
    <property type="entry name" value="Tad"/>
    <property type="match status" value="1"/>
</dbReference>
<name>A0ABX8TPV9_9CAUL</name>
<evidence type="ECO:0000313" key="3">
    <source>
        <dbReference type="Proteomes" id="UP000824334"/>
    </source>
</evidence>
<gene>
    <name evidence="2" type="ORF">KWG56_16720</name>
</gene>
<feature type="domain" description="Putative Flp pilus-assembly TadG-like N-terminal" evidence="1">
    <location>
        <begin position="2"/>
        <end position="46"/>
    </location>
</feature>
<dbReference type="EMBL" id="CP080034">
    <property type="protein sequence ID" value="QYC12317.1"/>
    <property type="molecule type" value="Genomic_DNA"/>
</dbReference>
<reference evidence="2 3" key="1">
    <citation type="submission" date="2021-07" db="EMBL/GenBank/DDBJ databases">
        <title>Isolation and characterization of bacteria from a gold mining with a capacity of golden bioaccumulation.</title>
        <authorList>
            <person name="Yang X.J."/>
        </authorList>
    </citation>
    <scope>NUCLEOTIDE SEQUENCE [LARGE SCALE GENOMIC DNA]</scope>
    <source>
        <strain evidence="2 3">Au29</strain>
    </source>
</reference>
<protein>
    <recommendedName>
        <fullName evidence="1">Putative Flp pilus-assembly TadG-like N-terminal domain-containing protein</fullName>
    </recommendedName>
</protein>
<evidence type="ECO:0000259" key="1">
    <source>
        <dbReference type="Pfam" id="PF13400"/>
    </source>
</evidence>
<sequence length="535" mass="55089">MAVMAAVGGGLLCLCAAVAVDMGSMVLHARRVQGAADLAALAAARDLSHASQAASATATDNLEANAPMAIDVKVGVYTANRALAPEARFSQGASGANAARVTVTSAAPVFFSRLLLGRDTVEVTRKATAAAPDAPKVMFSLGSRLASLDGGLANQLLSGLTGSKVSLSLMDYRALADVKINLLQFTDLLATNVGVRAGDYDSLLKTDVTAGKALKVIETLAGGRDGGAVGKLTSATTKVKLNMGQLIGVDAQAPEGIRNGLNADVSALDLIMAMLEIGGGGRQMALNIDAPLGLADLKTSLAVGERPNNSPWLTVTAKGDPVIRTAQTRLYLRTRTTEVLAGLAQVELPILIELAPSEAKLKGLTCRPAKSADVDVRPGLARAWVGSINEAKLADFKSNLNPQPATIVYALLGLVRLDAKADIDVGDQNFTTAHFSAADIRDQRVQTVKARGLANGLTSTLLQRLEITPVALGIPLPLGELTKALGVLLSPIGPALDLVLNPLMDLLGVGLGEADVRVHGLSCAEGGYAAPYLVG</sequence>
<proteinExistence type="predicted"/>
<evidence type="ECO:0000313" key="2">
    <source>
        <dbReference type="EMBL" id="QYC12317.1"/>
    </source>
</evidence>
<dbReference type="Proteomes" id="UP000824334">
    <property type="component" value="Chromosome"/>
</dbReference>
<accession>A0ABX8TPV9</accession>
<keyword evidence="3" id="KW-1185">Reference proteome</keyword>